<proteinExistence type="predicted"/>
<gene>
    <name evidence="1" type="ORF">ACI1P1_23055</name>
</gene>
<organism evidence="1 2">
    <name type="scientific">Paenibacillus mesotrionivorans</name>
    <dbReference type="NCBI Taxonomy" id="3160968"/>
    <lineage>
        <taxon>Bacteria</taxon>
        <taxon>Bacillati</taxon>
        <taxon>Bacillota</taxon>
        <taxon>Bacilli</taxon>
        <taxon>Bacillales</taxon>
        <taxon>Paenibacillaceae</taxon>
        <taxon>Paenibacillus</taxon>
    </lineage>
</organism>
<evidence type="ECO:0000313" key="1">
    <source>
        <dbReference type="EMBL" id="MFM9331178.1"/>
    </source>
</evidence>
<sequence length="242" mass="27358">MLTVRNLSKKWKDGTEILNKVSFQVDDGEFIAVIGASGSGKTTLLNCLSLREKWDQGQYIYNSRDISGLNPFQAYSLRQEWGFLTENPDVNPSKNALKNVLDSRYQHMSLVRRVFRKESQDEHVYAMDFLEKVGLLDKAREPVSKLSGGEKQRVGIAKALIKGAKVIFADEPLKGLQPEAQNRVMEDLRNVCKRDQVTVICAISSLEHAERYASRIWGISGGKIVLDIAARKLTQREKDIVF</sequence>
<dbReference type="Proteomes" id="UP001631969">
    <property type="component" value="Unassembled WGS sequence"/>
</dbReference>
<keyword evidence="2" id="KW-1185">Reference proteome</keyword>
<accession>A0ACC7P2I6</accession>
<evidence type="ECO:0000313" key="2">
    <source>
        <dbReference type="Proteomes" id="UP001631969"/>
    </source>
</evidence>
<dbReference type="EMBL" id="JBJURJ010000017">
    <property type="protein sequence ID" value="MFM9331178.1"/>
    <property type="molecule type" value="Genomic_DNA"/>
</dbReference>
<reference evidence="1" key="1">
    <citation type="submission" date="2024-12" db="EMBL/GenBank/DDBJ databases">
        <authorList>
            <person name="Wu N."/>
        </authorList>
    </citation>
    <scope>NUCLEOTIDE SEQUENCE</scope>
    <source>
        <strain evidence="1">P15</strain>
    </source>
</reference>
<name>A0ACC7P2I6_9BACL</name>
<keyword evidence="1" id="KW-0067">ATP-binding</keyword>
<comment type="caution">
    <text evidence="1">The sequence shown here is derived from an EMBL/GenBank/DDBJ whole genome shotgun (WGS) entry which is preliminary data.</text>
</comment>
<keyword evidence="1" id="KW-0547">Nucleotide-binding</keyword>
<protein>
    <submittedName>
        <fullName evidence="1">Phosphonate ABC transporter ATP-binding protein</fullName>
    </submittedName>
</protein>